<proteinExistence type="evidence at transcript level"/>
<protein>
    <submittedName>
        <fullName evidence="2">Putative secreted protein</fullName>
    </submittedName>
</protein>
<organism evidence="2">
    <name type="scientific">Amblyomma americanum</name>
    <name type="common">Lone star tick</name>
    <dbReference type="NCBI Taxonomy" id="6943"/>
    <lineage>
        <taxon>Eukaryota</taxon>
        <taxon>Metazoa</taxon>
        <taxon>Ecdysozoa</taxon>
        <taxon>Arthropoda</taxon>
        <taxon>Chelicerata</taxon>
        <taxon>Arachnida</taxon>
        <taxon>Acari</taxon>
        <taxon>Parasitiformes</taxon>
        <taxon>Ixodida</taxon>
        <taxon>Ixodoidea</taxon>
        <taxon>Ixodidae</taxon>
        <taxon>Amblyomminae</taxon>
        <taxon>Amblyomma</taxon>
    </lineage>
</organism>
<keyword evidence="1" id="KW-0472">Membrane</keyword>
<accession>A0A0C9SD39</accession>
<dbReference type="AlphaFoldDB" id="A0A0C9SD39"/>
<keyword evidence="1" id="KW-1133">Transmembrane helix</keyword>
<feature type="transmembrane region" description="Helical" evidence="1">
    <location>
        <begin position="6"/>
        <end position="26"/>
    </location>
</feature>
<name>A0A0C9SD39_AMBAM</name>
<evidence type="ECO:0000256" key="1">
    <source>
        <dbReference type="SAM" id="Phobius"/>
    </source>
</evidence>
<keyword evidence="1" id="KW-0812">Transmembrane</keyword>
<evidence type="ECO:0000313" key="2">
    <source>
        <dbReference type="EMBL" id="JAG91807.1"/>
    </source>
</evidence>
<dbReference type="EMBL" id="GBZX01000933">
    <property type="protein sequence ID" value="JAG91807.1"/>
    <property type="molecule type" value="mRNA"/>
</dbReference>
<sequence length="109" mass="12247">MAMKAGFWISLLIPIAVAFTGLLLVFPEVKSEGVSRMATNVKYSAYQDIFKAFSFSKFLWLSGSNYNISELKEKSCISIQISNISKDGMDYSSVFKEGSERKKLHRSSD</sequence>
<reference evidence="2" key="1">
    <citation type="journal article" date="2015" name="PLoS ONE">
        <title>An Insight into the Sialome of the Lone Star Tick, Amblyomma americanum, with a Glimpse on Its Time Dependent Gene Expression.</title>
        <authorList>
            <person name="Karim S."/>
            <person name="Ribeiro J.M."/>
        </authorList>
    </citation>
    <scope>NUCLEOTIDE SEQUENCE</scope>
    <source>
        <tissue evidence="2">Salivary gland</tissue>
    </source>
</reference>